<accession>A0A1S7TIG0</accession>
<organism evidence="2 3">
    <name type="scientific">Agrobacterium deltaense NCPPB 1641</name>
    <dbReference type="NCBI Taxonomy" id="1183425"/>
    <lineage>
        <taxon>Bacteria</taxon>
        <taxon>Pseudomonadati</taxon>
        <taxon>Pseudomonadota</taxon>
        <taxon>Alphaproteobacteria</taxon>
        <taxon>Hyphomicrobiales</taxon>
        <taxon>Rhizobiaceae</taxon>
        <taxon>Rhizobium/Agrobacterium group</taxon>
        <taxon>Agrobacterium</taxon>
    </lineage>
</organism>
<feature type="region of interest" description="Disordered" evidence="1">
    <location>
        <begin position="58"/>
        <end position="80"/>
    </location>
</feature>
<protein>
    <submittedName>
        <fullName evidence="2">Uncharacterized protein</fullName>
    </submittedName>
</protein>
<name>A0A1S7TIG0_9HYPH</name>
<dbReference type="Proteomes" id="UP000192140">
    <property type="component" value="Unassembled WGS sequence"/>
</dbReference>
<evidence type="ECO:0000313" key="2">
    <source>
        <dbReference type="EMBL" id="CVI54403.1"/>
    </source>
</evidence>
<comment type="caution">
    <text evidence="2">The sequence shown here is derived from an EMBL/GenBank/DDBJ whole genome shotgun (WGS) entry which is preliminary data.</text>
</comment>
<dbReference type="EMBL" id="FCNP01000001">
    <property type="protein sequence ID" value="CVI54403.1"/>
    <property type="molecule type" value="Genomic_DNA"/>
</dbReference>
<evidence type="ECO:0000256" key="1">
    <source>
        <dbReference type="SAM" id="MobiDB-lite"/>
    </source>
</evidence>
<keyword evidence="3" id="KW-1185">Reference proteome</keyword>
<feature type="compositionally biased region" description="Polar residues" evidence="1">
    <location>
        <begin position="65"/>
        <end position="80"/>
    </location>
</feature>
<proteinExistence type="predicted"/>
<dbReference type="AlphaFoldDB" id="A0A1S7TIG0"/>
<sequence>MLLRVAAVLAESLKLLFKRNRPAVDVHHISATVLLLIANHGFYISGRVQGAAACPLQSERRKHQSSWNASIISSTRSKRR</sequence>
<evidence type="ECO:0000313" key="3">
    <source>
        <dbReference type="Proteomes" id="UP000192140"/>
    </source>
</evidence>
<reference evidence="2" key="1">
    <citation type="submission" date="2016-01" db="EMBL/GenBank/DDBJ databases">
        <authorList>
            <person name="Regsiter A."/>
            <person name="william w."/>
        </authorList>
    </citation>
    <scope>NUCLEOTIDE SEQUENCE</scope>
    <source>
        <strain evidence="2">NCPPB 1641</strain>
    </source>
</reference>
<gene>
    <name evidence="2" type="ORF">AGR7A_Cc10111</name>
</gene>